<keyword evidence="4" id="KW-1185">Reference proteome</keyword>
<keyword evidence="1" id="KW-0501">Molybdenum cofactor biosynthesis</keyword>
<comment type="catalytic activity">
    <reaction evidence="1">
        <text>adenylyl-molybdopterin + molybdate = Mo-molybdopterin + AMP + H(+)</text>
        <dbReference type="Rhea" id="RHEA:35047"/>
        <dbReference type="ChEBI" id="CHEBI:15378"/>
        <dbReference type="ChEBI" id="CHEBI:36264"/>
        <dbReference type="ChEBI" id="CHEBI:62727"/>
        <dbReference type="ChEBI" id="CHEBI:71302"/>
        <dbReference type="ChEBI" id="CHEBI:456215"/>
    </reaction>
</comment>
<dbReference type="InterPro" id="IPR001453">
    <property type="entry name" value="MoaB/Mog_dom"/>
</dbReference>
<evidence type="ECO:0000256" key="1">
    <source>
        <dbReference type="RuleBase" id="RU365090"/>
    </source>
</evidence>
<dbReference type="InterPro" id="IPR038987">
    <property type="entry name" value="MoeA-like"/>
</dbReference>
<dbReference type="Pfam" id="PF00994">
    <property type="entry name" value="MoCF_biosynth"/>
    <property type="match status" value="1"/>
</dbReference>
<dbReference type="GO" id="GO:0005829">
    <property type="term" value="C:cytosol"/>
    <property type="evidence" value="ECO:0007669"/>
    <property type="project" value="TreeGrafter"/>
</dbReference>
<gene>
    <name evidence="3" type="ORF">MRX98_02435</name>
</gene>
<comment type="pathway">
    <text evidence="1">Cofactor biosynthesis; molybdopterin biosynthesis.</text>
</comment>
<comment type="caution">
    <text evidence="3">The sequence shown here is derived from an EMBL/GenBank/DDBJ whole genome shotgun (WGS) entry which is preliminary data.</text>
</comment>
<evidence type="ECO:0000313" key="3">
    <source>
        <dbReference type="EMBL" id="MCJ8499418.1"/>
    </source>
</evidence>
<dbReference type="EC" id="2.10.1.1" evidence="1"/>
<proteinExistence type="inferred from homology"/>
<dbReference type="GO" id="GO:0046872">
    <property type="term" value="F:metal ion binding"/>
    <property type="evidence" value="ECO:0007669"/>
    <property type="project" value="UniProtKB-UniRule"/>
</dbReference>
<keyword evidence="1" id="KW-0500">Molybdenum</keyword>
<keyword evidence="1" id="KW-0460">Magnesium</keyword>
<comment type="cofactor">
    <cofactor evidence="1">
        <name>Mg(2+)</name>
        <dbReference type="ChEBI" id="CHEBI:18420"/>
    </cofactor>
</comment>
<evidence type="ECO:0000313" key="4">
    <source>
        <dbReference type="Proteomes" id="UP001165427"/>
    </source>
</evidence>
<dbReference type="Proteomes" id="UP001165427">
    <property type="component" value="Unassembled WGS sequence"/>
</dbReference>
<reference evidence="3" key="1">
    <citation type="submission" date="2022-04" db="EMBL/GenBank/DDBJ databases">
        <title>Desulfatitalea alkaliphila sp. nov., a novel anaerobic sulfate-reducing bacterium isolated from terrestrial mud volcano, Taman Peninsula, Russia.</title>
        <authorList>
            <person name="Khomyakova M.A."/>
            <person name="Merkel A.Y."/>
            <person name="Slobodkin A.I."/>
        </authorList>
    </citation>
    <scope>NUCLEOTIDE SEQUENCE</scope>
    <source>
        <strain evidence="3">M08but</strain>
    </source>
</reference>
<protein>
    <recommendedName>
        <fullName evidence="1">Molybdopterin molybdenumtransferase</fullName>
        <ecNumber evidence="1">2.10.1.1</ecNumber>
    </recommendedName>
</protein>
<accession>A0AA41R568</accession>
<organism evidence="3 4">
    <name type="scientific">Desulfatitalea alkaliphila</name>
    <dbReference type="NCBI Taxonomy" id="2929485"/>
    <lineage>
        <taxon>Bacteria</taxon>
        <taxon>Pseudomonadati</taxon>
        <taxon>Thermodesulfobacteriota</taxon>
        <taxon>Desulfobacteria</taxon>
        <taxon>Desulfobacterales</taxon>
        <taxon>Desulfosarcinaceae</taxon>
        <taxon>Desulfatitalea</taxon>
    </lineage>
</organism>
<dbReference type="InterPro" id="IPR036425">
    <property type="entry name" value="MoaB/Mog-like_dom_sf"/>
</dbReference>
<dbReference type="GO" id="GO:0061599">
    <property type="term" value="F:molybdopterin molybdotransferase activity"/>
    <property type="evidence" value="ECO:0007669"/>
    <property type="project" value="UniProtKB-UniRule"/>
</dbReference>
<feature type="domain" description="MoaB/Mog" evidence="2">
    <location>
        <begin position="174"/>
        <end position="306"/>
    </location>
</feature>
<dbReference type="AlphaFoldDB" id="A0AA41R568"/>
<evidence type="ECO:0000259" key="2">
    <source>
        <dbReference type="SMART" id="SM00852"/>
    </source>
</evidence>
<dbReference type="CDD" id="cd03522">
    <property type="entry name" value="MoeA_like"/>
    <property type="match status" value="1"/>
</dbReference>
<dbReference type="RefSeq" id="WP_246902719.1">
    <property type="nucleotide sequence ID" value="NZ_JALJRB010000002.1"/>
</dbReference>
<dbReference type="EMBL" id="JALJRB010000002">
    <property type="protein sequence ID" value="MCJ8499418.1"/>
    <property type="molecule type" value="Genomic_DNA"/>
</dbReference>
<dbReference type="SMART" id="SM00852">
    <property type="entry name" value="MoCF_biosynth"/>
    <property type="match status" value="1"/>
</dbReference>
<name>A0AA41R568_9BACT</name>
<comment type="similarity">
    <text evidence="1">Belongs to the MoeA family.</text>
</comment>
<dbReference type="PANTHER" id="PTHR10192:SF28">
    <property type="entry name" value="MOLYBDOPTERIN MOLYBDENUMTRANSFERASE"/>
    <property type="match status" value="1"/>
</dbReference>
<keyword evidence="1" id="KW-0808">Transferase</keyword>
<dbReference type="GO" id="GO:0006777">
    <property type="term" value="P:Mo-molybdopterin cofactor biosynthetic process"/>
    <property type="evidence" value="ECO:0007669"/>
    <property type="project" value="UniProtKB-UniRule"/>
</dbReference>
<dbReference type="SUPFAM" id="SSF53218">
    <property type="entry name" value="Molybdenum cofactor biosynthesis proteins"/>
    <property type="match status" value="1"/>
</dbReference>
<dbReference type="PANTHER" id="PTHR10192">
    <property type="entry name" value="MOLYBDOPTERIN BIOSYNTHESIS PROTEIN"/>
    <property type="match status" value="1"/>
</dbReference>
<sequence>MKAIAVEKAVGMVLGHDVTRIVAGGEKGPAFRRGHVIQPGDIPLLLDIGKRHVFVADCSPGMLHEDEAARRLARAVAGPGLDATEPCEGRINLKARHAGLLTIDVPALQRCNGLGEIVVTTRHTHRPVASGQAVAGLRVVPLTIAEERLAAAETLCREAFPLVQVRHFRPLPVGMVTTGSEVYSGRIADTFGPVVREKFAAMGCPILRQILVSDDTAMTAEAILTLIGEGARMVVVTGGMSVDPDDRTPAAIRAAGAQVTLYGAPVFPGAMFLLAHIGEVPVLGLPGCVMYYRASIFDLIVPRLLAGVPVCKEDITALGHGGYCAGCAECRFPDCGFGCG</sequence>
<comment type="function">
    <text evidence="1">Catalyzes the insertion of molybdate into adenylated molybdopterin with the concomitant release of AMP.</text>
</comment>
<dbReference type="Gene3D" id="3.40.980.10">
    <property type="entry name" value="MoaB/Mog-like domain"/>
    <property type="match status" value="1"/>
</dbReference>
<keyword evidence="1" id="KW-0479">Metal-binding</keyword>